<dbReference type="SUPFAM" id="SSF55729">
    <property type="entry name" value="Acyl-CoA N-acyltransferases (Nat)"/>
    <property type="match status" value="1"/>
</dbReference>
<dbReference type="eggNOG" id="COG1670">
    <property type="taxonomic scope" value="Bacteria"/>
</dbReference>
<keyword evidence="1" id="KW-0808">Transferase</keyword>
<dbReference type="EMBL" id="BAUW01000018">
    <property type="protein sequence ID" value="GAE45180.1"/>
    <property type="molecule type" value="Genomic_DNA"/>
</dbReference>
<keyword evidence="2" id="KW-1185">Reference proteome</keyword>
<reference evidence="1 2" key="1">
    <citation type="submission" date="2013-12" db="EMBL/GenBank/DDBJ databases">
        <title>NBRP : Genome information of microbial organism related human and environment.</title>
        <authorList>
            <person name="Hattori M."/>
            <person name="Oshima K."/>
            <person name="Inaba H."/>
            <person name="Suda W."/>
            <person name="Sakamoto M."/>
            <person name="Iino T."/>
            <person name="Kitahara M."/>
            <person name="Oshida Y."/>
            <person name="Iida T."/>
            <person name="Kudo T."/>
            <person name="Itoh T."/>
            <person name="Ahmed I."/>
            <person name="Ohkuma M."/>
        </authorList>
    </citation>
    <scope>NUCLEOTIDE SEQUENCE [LARGE SCALE GENOMIC DNA]</scope>
    <source>
        <strain evidence="1 2">JCM 21738</strain>
    </source>
</reference>
<dbReference type="RefSeq" id="WP_369385685.1">
    <property type="nucleotide sequence ID" value="NZ_BAUW01000018.1"/>
</dbReference>
<gene>
    <name evidence="1" type="ORF">JCM21738_1956</name>
</gene>
<evidence type="ECO:0000313" key="2">
    <source>
        <dbReference type="Proteomes" id="UP000018949"/>
    </source>
</evidence>
<accession>W4RL73</accession>
<dbReference type="AlphaFoldDB" id="W4RL73"/>
<organism evidence="1 2">
    <name type="scientific">Mesobacillus boroniphilus JCM 21738</name>
    <dbReference type="NCBI Taxonomy" id="1294265"/>
    <lineage>
        <taxon>Bacteria</taxon>
        <taxon>Bacillati</taxon>
        <taxon>Bacillota</taxon>
        <taxon>Bacilli</taxon>
        <taxon>Bacillales</taxon>
        <taxon>Bacillaceae</taxon>
        <taxon>Mesobacillus</taxon>
    </lineage>
</organism>
<protein>
    <submittedName>
        <fullName evidence="1">Ribosomal-protein-L7p-serine acetyltransferase</fullName>
    </submittedName>
</protein>
<proteinExistence type="predicted"/>
<dbReference type="GO" id="GO:0016740">
    <property type="term" value="F:transferase activity"/>
    <property type="evidence" value="ECO:0007669"/>
    <property type="project" value="UniProtKB-KW"/>
</dbReference>
<sequence>MLTLKVDSELELRIFEPREAGELFWLLDSNRRYLREWLPWIDGIQSPGQFYSVIQMWQKNFQEGSSSHFGIRYRGALAGSISSMLLTGITLRQASATTCQKNCKAGGLQSERRKQ</sequence>
<comment type="caution">
    <text evidence="1">The sequence shown here is derived from an EMBL/GenBank/DDBJ whole genome shotgun (WGS) entry which is preliminary data.</text>
</comment>
<name>W4RL73_9BACI</name>
<dbReference type="Proteomes" id="UP000018949">
    <property type="component" value="Unassembled WGS sequence"/>
</dbReference>
<dbReference type="Gene3D" id="3.40.630.30">
    <property type="match status" value="1"/>
</dbReference>
<evidence type="ECO:0000313" key="1">
    <source>
        <dbReference type="EMBL" id="GAE45180.1"/>
    </source>
</evidence>
<dbReference type="InterPro" id="IPR016181">
    <property type="entry name" value="Acyl_CoA_acyltransferase"/>
</dbReference>